<keyword evidence="2" id="KW-1185">Reference proteome</keyword>
<proteinExistence type="predicted"/>
<name>A0ABD3B8E2_9LAMI</name>
<dbReference type="PANTHER" id="PTHR35317">
    <property type="entry name" value="OS04G0629600 PROTEIN"/>
    <property type="match status" value="1"/>
</dbReference>
<dbReference type="Proteomes" id="UP001632038">
    <property type="component" value="Unassembled WGS sequence"/>
</dbReference>
<gene>
    <name evidence="1" type="ORF">CASFOL_041709</name>
</gene>
<evidence type="ECO:0008006" key="3">
    <source>
        <dbReference type="Google" id="ProtNLM"/>
    </source>
</evidence>
<comment type="caution">
    <text evidence="1">The sequence shown here is derived from an EMBL/GenBank/DDBJ whole genome shotgun (WGS) entry which is preliminary data.</text>
</comment>
<evidence type="ECO:0000313" key="2">
    <source>
        <dbReference type="Proteomes" id="UP001632038"/>
    </source>
</evidence>
<dbReference type="EMBL" id="JAVIJP010000107">
    <property type="protein sequence ID" value="KAL3613635.1"/>
    <property type="molecule type" value="Genomic_DNA"/>
</dbReference>
<dbReference type="Pfam" id="PF14223">
    <property type="entry name" value="Retrotran_gag_2"/>
    <property type="match status" value="1"/>
</dbReference>
<protein>
    <recommendedName>
        <fullName evidence="3">DUF4219 domain-containing protein</fullName>
    </recommendedName>
</protein>
<dbReference type="PANTHER" id="PTHR35317:SF36">
    <property type="match status" value="1"/>
</dbReference>
<accession>A0ABD3B8E2</accession>
<organism evidence="1 2">
    <name type="scientific">Castilleja foliolosa</name>
    <dbReference type="NCBI Taxonomy" id="1961234"/>
    <lineage>
        <taxon>Eukaryota</taxon>
        <taxon>Viridiplantae</taxon>
        <taxon>Streptophyta</taxon>
        <taxon>Embryophyta</taxon>
        <taxon>Tracheophyta</taxon>
        <taxon>Spermatophyta</taxon>
        <taxon>Magnoliopsida</taxon>
        <taxon>eudicotyledons</taxon>
        <taxon>Gunneridae</taxon>
        <taxon>Pentapetalae</taxon>
        <taxon>asterids</taxon>
        <taxon>lamiids</taxon>
        <taxon>Lamiales</taxon>
        <taxon>Orobanchaceae</taxon>
        <taxon>Pedicularideae</taxon>
        <taxon>Castillejinae</taxon>
        <taxon>Castilleja</taxon>
    </lineage>
</organism>
<evidence type="ECO:0000313" key="1">
    <source>
        <dbReference type="EMBL" id="KAL3613635.1"/>
    </source>
</evidence>
<sequence>MFALTPNQIPIFDGEHYDYWSSQMQTLYISLDLWDMLESSYEEPPKEGTTEAWSEEKQKLYKENVRKDASALRYLQQGVSKTIFPRIFGAKKAREAWDILKEGFKGDEKVISLKSQSLWRDFDNMAMKEGEGMQSFLSRVAEIVNQIRSLGDVVEDKRIVQKFLRNLPTRFNYIVAAEVILFVRVI</sequence>
<reference evidence="2" key="1">
    <citation type="journal article" date="2024" name="IScience">
        <title>Strigolactones Initiate the Formation of Haustorium-like Structures in Castilleja.</title>
        <authorList>
            <person name="Buerger M."/>
            <person name="Peterson D."/>
            <person name="Chory J."/>
        </authorList>
    </citation>
    <scope>NUCLEOTIDE SEQUENCE [LARGE SCALE GENOMIC DNA]</scope>
</reference>
<dbReference type="AlphaFoldDB" id="A0ABD3B8E2"/>